<evidence type="ECO:0000256" key="6">
    <source>
        <dbReference type="ARBA" id="ARBA00013202"/>
    </source>
</evidence>
<evidence type="ECO:0000256" key="10">
    <source>
        <dbReference type="ARBA" id="ARBA00023052"/>
    </source>
</evidence>
<dbReference type="CDD" id="cd02005">
    <property type="entry name" value="TPP_PDC_IPDC"/>
    <property type="match status" value="1"/>
</dbReference>
<keyword evidence="8" id="KW-0210">Decarboxylase</keyword>
<evidence type="ECO:0000259" key="12">
    <source>
        <dbReference type="Pfam" id="PF02775"/>
    </source>
</evidence>
<keyword evidence="9" id="KW-0460">Magnesium</keyword>
<dbReference type="Gene3D" id="3.40.50.970">
    <property type="match status" value="1"/>
</dbReference>
<dbReference type="PANTHER" id="PTHR43452">
    <property type="entry name" value="PYRUVATE DECARBOXYLASE"/>
    <property type="match status" value="1"/>
</dbReference>
<proteinExistence type="inferred from homology"/>
<keyword evidence="14" id="KW-1185">Reference proteome</keyword>
<keyword evidence="10" id="KW-0786">Thiamine pyrophosphate</keyword>
<dbReference type="GO" id="GO:0005829">
    <property type="term" value="C:cytosol"/>
    <property type="evidence" value="ECO:0007669"/>
    <property type="project" value="TreeGrafter"/>
</dbReference>
<gene>
    <name evidence="13" type="ORF">Golax_000182</name>
</gene>
<dbReference type="Proteomes" id="UP000593574">
    <property type="component" value="Unassembled WGS sequence"/>
</dbReference>
<evidence type="ECO:0000313" key="13">
    <source>
        <dbReference type="EMBL" id="MBA0727166.1"/>
    </source>
</evidence>
<dbReference type="Pfam" id="PF02775">
    <property type="entry name" value="TPP_enzyme_C"/>
    <property type="match status" value="1"/>
</dbReference>
<sequence length="254" mass="28238">MGLEAAVEAAAEFLNKDKTIIVQPDRVSITNGIFVPVGHPLKTVEPKQPLRVDVLLQYIQNMLSSETTIFAESGDSWYEFQMQHGSIGWSVGTTLGDAQAVPEKREIACISDGSFQVTAQDVPAMLRCGQKSIIFLINNGGYTIEVEIHDRPYHVIKNWNYTGLVEAIHNKGKCWTAKVCCEEELIKAIETATGAMKDCLCFIEVIVHKDDTSKELLECGCRVAATNGRPPFPQYSLLQLQCLQHVNTNIYLHI</sequence>
<evidence type="ECO:0000313" key="14">
    <source>
        <dbReference type="Proteomes" id="UP000593574"/>
    </source>
</evidence>
<evidence type="ECO:0000256" key="7">
    <source>
        <dbReference type="ARBA" id="ARBA00022723"/>
    </source>
</evidence>
<dbReference type="EMBL" id="JABEZV010000013">
    <property type="protein sequence ID" value="MBA0727166.1"/>
    <property type="molecule type" value="Genomic_DNA"/>
</dbReference>
<accession>A0A7J9ASS6</accession>
<comment type="caution">
    <text evidence="13">The sequence shown here is derived from an EMBL/GenBank/DDBJ whole genome shotgun (WGS) entry which is preliminary data.</text>
</comment>
<dbReference type="GO" id="GO:0030976">
    <property type="term" value="F:thiamine pyrophosphate binding"/>
    <property type="evidence" value="ECO:0007669"/>
    <property type="project" value="InterPro"/>
</dbReference>
<protein>
    <recommendedName>
        <fullName evidence="6">pyruvate decarboxylase</fullName>
        <ecNumber evidence="6">4.1.1.1</ecNumber>
    </recommendedName>
</protein>
<evidence type="ECO:0000256" key="5">
    <source>
        <dbReference type="ARBA" id="ARBA00011881"/>
    </source>
</evidence>
<dbReference type="InterPro" id="IPR012110">
    <property type="entry name" value="PDC/IPDC-like"/>
</dbReference>
<evidence type="ECO:0000256" key="1">
    <source>
        <dbReference type="ARBA" id="ARBA00001041"/>
    </source>
</evidence>
<dbReference type="GO" id="GO:0046872">
    <property type="term" value="F:metal ion binding"/>
    <property type="evidence" value="ECO:0007669"/>
    <property type="project" value="UniProtKB-KW"/>
</dbReference>
<evidence type="ECO:0000256" key="8">
    <source>
        <dbReference type="ARBA" id="ARBA00022793"/>
    </source>
</evidence>
<organism evidence="13 14">
    <name type="scientific">Gossypium laxum</name>
    <dbReference type="NCBI Taxonomy" id="34288"/>
    <lineage>
        <taxon>Eukaryota</taxon>
        <taxon>Viridiplantae</taxon>
        <taxon>Streptophyta</taxon>
        <taxon>Embryophyta</taxon>
        <taxon>Tracheophyta</taxon>
        <taxon>Spermatophyta</taxon>
        <taxon>Magnoliopsida</taxon>
        <taxon>eudicotyledons</taxon>
        <taxon>Gunneridae</taxon>
        <taxon>Pentapetalae</taxon>
        <taxon>rosids</taxon>
        <taxon>malvids</taxon>
        <taxon>Malvales</taxon>
        <taxon>Malvaceae</taxon>
        <taxon>Malvoideae</taxon>
        <taxon>Gossypium</taxon>
    </lineage>
</organism>
<dbReference type="InterPro" id="IPR029061">
    <property type="entry name" value="THDP-binding"/>
</dbReference>
<evidence type="ECO:0000256" key="3">
    <source>
        <dbReference type="ARBA" id="ARBA00001964"/>
    </source>
</evidence>
<reference evidence="13 14" key="1">
    <citation type="journal article" date="2019" name="Genome Biol. Evol.">
        <title>Insights into the evolution of the New World diploid cottons (Gossypium, subgenus Houzingenia) based on genome sequencing.</title>
        <authorList>
            <person name="Grover C.E."/>
            <person name="Arick M.A. 2nd"/>
            <person name="Thrash A."/>
            <person name="Conover J.L."/>
            <person name="Sanders W.S."/>
            <person name="Peterson D.G."/>
            <person name="Frelichowski J.E."/>
            <person name="Scheffler J.A."/>
            <person name="Scheffler B.E."/>
            <person name="Wendel J.F."/>
        </authorList>
    </citation>
    <scope>NUCLEOTIDE SEQUENCE [LARGE SCALE GENOMIC DNA]</scope>
    <source>
        <strain evidence="13">4</strain>
        <tissue evidence="13">Leaf</tissue>
    </source>
</reference>
<dbReference type="AlphaFoldDB" id="A0A7J9ASS6"/>
<comment type="cofactor">
    <cofactor evidence="2">
        <name>a metal cation</name>
        <dbReference type="ChEBI" id="CHEBI:25213"/>
    </cofactor>
</comment>
<dbReference type="GO" id="GO:0000949">
    <property type="term" value="P:aromatic amino acid family catabolic process to alcohol via Ehrlich pathway"/>
    <property type="evidence" value="ECO:0007669"/>
    <property type="project" value="TreeGrafter"/>
</dbReference>
<dbReference type="InterPro" id="IPR011766">
    <property type="entry name" value="TPP_enzyme_TPP-bd"/>
</dbReference>
<dbReference type="PANTHER" id="PTHR43452:SF6">
    <property type="entry name" value="PYRUVATE DECARBOXYLASE 2"/>
    <property type="match status" value="1"/>
</dbReference>
<name>A0A7J9ASS6_9ROSI</name>
<keyword evidence="7" id="KW-0479">Metal-binding</keyword>
<keyword evidence="11" id="KW-0456">Lyase</keyword>
<evidence type="ECO:0000256" key="11">
    <source>
        <dbReference type="ARBA" id="ARBA00023239"/>
    </source>
</evidence>
<feature type="domain" description="Thiamine pyrophosphate enzyme TPP-binding" evidence="12">
    <location>
        <begin position="74"/>
        <end position="205"/>
    </location>
</feature>
<comment type="cofactor">
    <cofactor evidence="3">
        <name>thiamine diphosphate</name>
        <dbReference type="ChEBI" id="CHEBI:58937"/>
    </cofactor>
</comment>
<dbReference type="GO" id="GO:0004737">
    <property type="term" value="F:pyruvate decarboxylase activity"/>
    <property type="evidence" value="ECO:0007669"/>
    <property type="project" value="UniProtKB-EC"/>
</dbReference>
<comment type="similarity">
    <text evidence="4">Belongs to the TPP enzyme family.</text>
</comment>
<dbReference type="SUPFAM" id="SSF52518">
    <property type="entry name" value="Thiamin diphosphate-binding fold (THDP-binding)"/>
    <property type="match status" value="1"/>
</dbReference>
<evidence type="ECO:0000256" key="9">
    <source>
        <dbReference type="ARBA" id="ARBA00022842"/>
    </source>
</evidence>
<dbReference type="InterPro" id="IPR047214">
    <property type="entry name" value="TPP_PDC_IPDC"/>
</dbReference>
<dbReference type="EC" id="4.1.1.1" evidence="6"/>
<evidence type="ECO:0000256" key="2">
    <source>
        <dbReference type="ARBA" id="ARBA00001920"/>
    </source>
</evidence>
<comment type="subunit">
    <text evidence="5">Homotetramer.</text>
</comment>
<comment type="catalytic activity">
    <reaction evidence="1">
        <text>a 2-oxocarboxylate + H(+) = an aldehyde + CO2</text>
        <dbReference type="Rhea" id="RHEA:11628"/>
        <dbReference type="ChEBI" id="CHEBI:15378"/>
        <dbReference type="ChEBI" id="CHEBI:16526"/>
        <dbReference type="ChEBI" id="CHEBI:17478"/>
        <dbReference type="ChEBI" id="CHEBI:35179"/>
        <dbReference type="EC" id="4.1.1.1"/>
    </reaction>
</comment>
<evidence type="ECO:0000256" key="4">
    <source>
        <dbReference type="ARBA" id="ARBA00007812"/>
    </source>
</evidence>